<feature type="transmembrane region" description="Helical" evidence="1">
    <location>
        <begin position="42"/>
        <end position="61"/>
    </location>
</feature>
<keyword evidence="1" id="KW-0472">Membrane</keyword>
<sequence>MEQFVQGLYSISYYAMAIILALVTIAIFIVGVKMLIDRKRGIGTAFVTFAVLATGMIYAMLNMKFL</sequence>
<protein>
    <submittedName>
        <fullName evidence="2">Uncharacterized protein</fullName>
    </submittedName>
</protein>
<reference evidence="2 3" key="1">
    <citation type="submission" date="2017-01" db="EMBL/GenBank/DDBJ databases">
        <title>Genome analysis of Paenibacillus selenitrireducens ES3-24.</title>
        <authorList>
            <person name="Xu D."/>
            <person name="Yao R."/>
            <person name="Zheng S."/>
        </authorList>
    </citation>
    <scope>NUCLEOTIDE SEQUENCE [LARGE SCALE GENOMIC DNA]</scope>
    <source>
        <strain evidence="2 3">ES3-24</strain>
    </source>
</reference>
<evidence type="ECO:0000313" key="2">
    <source>
        <dbReference type="EMBL" id="OPA80041.1"/>
    </source>
</evidence>
<gene>
    <name evidence="2" type="ORF">BVG16_04630</name>
</gene>
<dbReference type="RefSeq" id="WP_078497387.1">
    <property type="nucleotide sequence ID" value="NZ_MSZX01000002.1"/>
</dbReference>
<dbReference type="OrthoDB" id="2679444at2"/>
<keyword evidence="3" id="KW-1185">Reference proteome</keyword>
<dbReference type="Proteomes" id="UP000190188">
    <property type="component" value="Unassembled WGS sequence"/>
</dbReference>
<name>A0A1T2XJH3_9BACL</name>
<accession>A0A1T2XJH3</accession>
<feature type="transmembrane region" description="Helical" evidence="1">
    <location>
        <begin position="12"/>
        <end position="30"/>
    </location>
</feature>
<evidence type="ECO:0000256" key="1">
    <source>
        <dbReference type="SAM" id="Phobius"/>
    </source>
</evidence>
<proteinExistence type="predicted"/>
<evidence type="ECO:0000313" key="3">
    <source>
        <dbReference type="Proteomes" id="UP000190188"/>
    </source>
</evidence>
<comment type="caution">
    <text evidence="2">The sequence shown here is derived from an EMBL/GenBank/DDBJ whole genome shotgun (WGS) entry which is preliminary data.</text>
</comment>
<dbReference type="AlphaFoldDB" id="A0A1T2XJH3"/>
<keyword evidence="1" id="KW-0812">Transmembrane</keyword>
<keyword evidence="1" id="KW-1133">Transmembrane helix</keyword>
<organism evidence="2 3">
    <name type="scientific">Paenibacillus selenitireducens</name>
    <dbReference type="NCBI Taxonomy" id="1324314"/>
    <lineage>
        <taxon>Bacteria</taxon>
        <taxon>Bacillati</taxon>
        <taxon>Bacillota</taxon>
        <taxon>Bacilli</taxon>
        <taxon>Bacillales</taxon>
        <taxon>Paenibacillaceae</taxon>
        <taxon>Paenibacillus</taxon>
    </lineage>
</organism>
<dbReference type="EMBL" id="MSZX01000002">
    <property type="protein sequence ID" value="OPA80041.1"/>
    <property type="molecule type" value="Genomic_DNA"/>
</dbReference>